<evidence type="ECO:0000259" key="6">
    <source>
        <dbReference type="Pfam" id="PF08540"/>
    </source>
</evidence>
<dbReference type="GO" id="GO:0006084">
    <property type="term" value="P:acetyl-CoA metabolic process"/>
    <property type="evidence" value="ECO:0007669"/>
    <property type="project" value="InterPro"/>
</dbReference>
<feature type="binding site" evidence="4">
    <location>
        <position position="276"/>
    </location>
    <ligand>
        <name>(3S)-3-hydroxy-3-methylglutaryl-CoA</name>
        <dbReference type="ChEBI" id="CHEBI:43074"/>
    </ligand>
</feature>
<dbReference type="InterPro" id="IPR011554">
    <property type="entry name" value="HMG_CoA_synthase_prok"/>
</dbReference>
<dbReference type="SUPFAM" id="SSF53901">
    <property type="entry name" value="Thiolase-like"/>
    <property type="match status" value="2"/>
</dbReference>
<dbReference type="NCBIfam" id="TIGR01835">
    <property type="entry name" value="HMG-CoA-S_prok"/>
    <property type="match status" value="1"/>
</dbReference>
<evidence type="ECO:0000313" key="7">
    <source>
        <dbReference type="EMBL" id="QNN75514.1"/>
    </source>
</evidence>
<dbReference type="PANTHER" id="PTHR43323:SF2">
    <property type="entry name" value="HYDROXYMETHYLGLUTARYL-COA SYNTHASE"/>
    <property type="match status" value="1"/>
</dbReference>
<dbReference type="EC" id="2.3.3.10" evidence="7"/>
<comment type="similarity">
    <text evidence="1">Belongs to the thiolase-like superfamily. HMG-CoA synthase family.</text>
</comment>
<evidence type="ECO:0000256" key="3">
    <source>
        <dbReference type="PIRSR" id="PIRSR611554-1"/>
    </source>
</evidence>
<evidence type="ECO:0000256" key="1">
    <source>
        <dbReference type="ARBA" id="ARBA00007061"/>
    </source>
</evidence>
<dbReference type="InterPro" id="IPR016039">
    <property type="entry name" value="Thiolase-like"/>
</dbReference>
<dbReference type="CDD" id="cd00827">
    <property type="entry name" value="init_cond_enzymes"/>
    <property type="match status" value="1"/>
</dbReference>
<reference evidence="7 8" key="1">
    <citation type="submission" date="2020-08" db="EMBL/GenBank/DDBJ databases">
        <title>Genome sequence of Weissella diestrammenae KACC 16890T.</title>
        <authorList>
            <person name="Hyun D.-W."/>
            <person name="Bae J.-W."/>
        </authorList>
    </citation>
    <scope>NUCLEOTIDE SEQUENCE [LARGE SCALE GENOMIC DNA]</scope>
    <source>
        <strain evidence="7 8">KACC 16890</strain>
    </source>
</reference>
<protein>
    <submittedName>
        <fullName evidence="7">Hydroxymethylglutaryl-CoA synthase</fullName>
        <ecNumber evidence="7">2.3.3.10</ecNumber>
    </submittedName>
</protein>
<evidence type="ECO:0000256" key="4">
    <source>
        <dbReference type="PIRSR" id="PIRSR611554-2"/>
    </source>
</evidence>
<evidence type="ECO:0000313" key="8">
    <source>
        <dbReference type="Proteomes" id="UP000515800"/>
    </source>
</evidence>
<feature type="active site" description="Acyl-thioester intermediate" evidence="3">
    <location>
        <position position="112"/>
    </location>
</feature>
<evidence type="ECO:0000259" key="5">
    <source>
        <dbReference type="Pfam" id="PF01154"/>
    </source>
</evidence>
<feature type="domain" description="Hydroxymethylglutaryl-coenzyme A synthase N-terminal" evidence="5">
    <location>
        <begin position="3"/>
        <end position="165"/>
    </location>
</feature>
<dbReference type="GO" id="GO:0004421">
    <property type="term" value="F:hydroxymethylglutaryl-CoA synthase activity"/>
    <property type="evidence" value="ECO:0007669"/>
    <property type="project" value="UniProtKB-EC"/>
</dbReference>
<dbReference type="Pfam" id="PF01154">
    <property type="entry name" value="HMG_CoA_synt_N"/>
    <property type="match status" value="1"/>
</dbReference>
<dbReference type="RefSeq" id="WP_187529346.1">
    <property type="nucleotide sequence ID" value="NZ_CP060724.1"/>
</dbReference>
<sequence>MTKIGIDRMSFFSPHLYIDMTDLALARHEEPDKFLIGIGQSEQAVIPPTQDVVTMAANAADQILTDDDRQAIDLILFATESGIDNSKSGAVYVQRLLGMNRYARTIELKQACYAGTFGLMTARDYIKAHPGKKVLVLATDIARYGLQSSGEVTQGGGAVAMIVSENPKIAVLENDNQYQSEDIMDFWRPVYATEALVDGKYSSEVYQTFFKDLWQRYQKNSQKTIADFNAFVFHLPFTKLGLKALRQILPEANDERQNQLLANFEASRVFNRRIGNLYTGSIYLSLMSLLLNSETLQSGDRIGLFSYGSGAEGEFFSAIIQPEYRTGMVTNQFEQLFAHRQRVSITMYEGIYQAALLESSDQSLNHADDPAKFILTGLKNQQRQYETH</sequence>
<dbReference type="AlphaFoldDB" id="A0A7G9T5Y9"/>
<feature type="active site" description="Proton donor/acceptor" evidence="3">
    <location>
        <position position="80"/>
    </location>
</feature>
<dbReference type="Gene3D" id="3.40.47.10">
    <property type="match status" value="2"/>
</dbReference>
<feature type="domain" description="Hydroxymethylglutaryl-coenzyme A synthase C-terminal" evidence="6">
    <location>
        <begin position="264"/>
        <end position="330"/>
    </location>
</feature>
<dbReference type="Pfam" id="PF08540">
    <property type="entry name" value="HMG_CoA_synt_C"/>
    <property type="match status" value="1"/>
</dbReference>
<dbReference type="Proteomes" id="UP000515800">
    <property type="component" value="Chromosome"/>
</dbReference>
<feature type="binding site" evidence="4">
    <location>
        <position position="144"/>
    </location>
    <ligand>
        <name>(3S)-3-hydroxy-3-methylglutaryl-CoA</name>
        <dbReference type="ChEBI" id="CHEBI:43074"/>
    </ligand>
</feature>
<dbReference type="EMBL" id="CP060724">
    <property type="protein sequence ID" value="QNN75514.1"/>
    <property type="molecule type" value="Genomic_DNA"/>
</dbReference>
<proteinExistence type="inferred from homology"/>
<organism evidence="7 8">
    <name type="scientific">Weissella diestrammenae</name>
    <dbReference type="NCBI Taxonomy" id="1162633"/>
    <lineage>
        <taxon>Bacteria</taxon>
        <taxon>Bacillati</taxon>
        <taxon>Bacillota</taxon>
        <taxon>Bacilli</taxon>
        <taxon>Lactobacillales</taxon>
        <taxon>Lactobacillaceae</taxon>
        <taxon>Weissella</taxon>
    </lineage>
</organism>
<dbReference type="PANTHER" id="PTHR43323">
    <property type="entry name" value="3-HYDROXY-3-METHYLGLUTARYL COENZYME A SYNTHASE"/>
    <property type="match status" value="1"/>
</dbReference>
<dbReference type="InterPro" id="IPR013528">
    <property type="entry name" value="HMG_CoA_synth_N"/>
</dbReference>
<feature type="binding site" evidence="4">
    <location>
        <position position="243"/>
    </location>
    <ligand>
        <name>(3S)-3-hydroxy-3-methylglutaryl-CoA</name>
        <dbReference type="ChEBI" id="CHEBI:43074"/>
    </ligand>
</feature>
<dbReference type="KEGG" id="wdi:H9L19_01005"/>
<keyword evidence="2 7" id="KW-0808">Transferase</keyword>
<keyword evidence="8" id="KW-1185">Reference proteome</keyword>
<name>A0A7G9T5Y9_9LACO</name>
<accession>A0A7G9T5Y9</accession>
<dbReference type="InterPro" id="IPR013746">
    <property type="entry name" value="HMG_CoA_synt_C_dom"/>
</dbReference>
<gene>
    <name evidence="7" type="ORF">H9L19_01005</name>
</gene>
<feature type="active site" description="Proton donor/acceptor" evidence="3">
    <location>
        <position position="234"/>
    </location>
</feature>
<keyword evidence="7" id="KW-0012">Acyltransferase</keyword>
<evidence type="ECO:0000256" key="2">
    <source>
        <dbReference type="ARBA" id="ARBA00022679"/>
    </source>
</evidence>